<evidence type="ECO:0000313" key="5">
    <source>
        <dbReference type="Proteomes" id="UP001500339"/>
    </source>
</evidence>
<name>A0ABP3TV84_9CLOT</name>
<keyword evidence="3" id="KW-0812">Transmembrane</keyword>
<gene>
    <name evidence="4" type="ORF">GCM10008905_00540</name>
</gene>
<dbReference type="RefSeq" id="WP_343765190.1">
    <property type="nucleotide sequence ID" value="NZ_BAAACF010000001.1"/>
</dbReference>
<dbReference type="Pfam" id="PF13174">
    <property type="entry name" value="TPR_6"/>
    <property type="match status" value="1"/>
</dbReference>
<accession>A0ABP3TV84</accession>
<comment type="caution">
    <text evidence="4">The sequence shown here is derived from an EMBL/GenBank/DDBJ whole genome shotgun (WGS) entry which is preliminary data.</text>
</comment>
<dbReference type="SUPFAM" id="SSF48452">
    <property type="entry name" value="TPR-like"/>
    <property type="match status" value="1"/>
</dbReference>
<dbReference type="InterPro" id="IPR019734">
    <property type="entry name" value="TPR_rpt"/>
</dbReference>
<feature type="repeat" description="TPR" evidence="1">
    <location>
        <begin position="120"/>
        <end position="153"/>
    </location>
</feature>
<keyword evidence="1" id="KW-0802">TPR repeat</keyword>
<feature type="coiled-coil region" evidence="2">
    <location>
        <begin position="213"/>
        <end position="240"/>
    </location>
</feature>
<organism evidence="4 5">
    <name type="scientific">Clostridium malenominatum</name>
    <dbReference type="NCBI Taxonomy" id="1539"/>
    <lineage>
        <taxon>Bacteria</taxon>
        <taxon>Bacillati</taxon>
        <taxon>Bacillota</taxon>
        <taxon>Clostridia</taxon>
        <taxon>Eubacteriales</taxon>
        <taxon>Clostridiaceae</taxon>
        <taxon>Clostridium</taxon>
    </lineage>
</organism>
<evidence type="ECO:0000256" key="1">
    <source>
        <dbReference type="PROSITE-ProRule" id="PRU00339"/>
    </source>
</evidence>
<evidence type="ECO:0000256" key="3">
    <source>
        <dbReference type="SAM" id="Phobius"/>
    </source>
</evidence>
<protein>
    <submittedName>
        <fullName evidence="4">Tetratricopeptide repeat protein</fullName>
    </submittedName>
</protein>
<dbReference type="EMBL" id="BAAACF010000001">
    <property type="protein sequence ID" value="GAA0716284.1"/>
    <property type="molecule type" value="Genomic_DNA"/>
</dbReference>
<dbReference type="PROSITE" id="PS50005">
    <property type="entry name" value="TPR"/>
    <property type="match status" value="1"/>
</dbReference>
<dbReference type="InterPro" id="IPR011990">
    <property type="entry name" value="TPR-like_helical_dom_sf"/>
</dbReference>
<keyword evidence="5" id="KW-1185">Reference proteome</keyword>
<proteinExistence type="predicted"/>
<dbReference type="SMART" id="SM00028">
    <property type="entry name" value="TPR"/>
    <property type="match status" value="5"/>
</dbReference>
<evidence type="ECO:0000256" key="2">
    <source>
        <dbReference type="SAM" id="Coils"/>
    </source>
</evidence>
<keyword evidence="3" id="KW-0472">Membrane</keyword>
<sequence length="414" mass="48784">MDKSQKLYNKALEKYNKGYIEEALELSEKSISLNINNSAAINLKGLLYYILGDLEGSKNLWKMNVHINKDNVSKKYLQDTEKDERLLSIYNTAVILIKEIKINEALIMLKECSGSHFNYINVNNYLSICYIKKGDYIRALEHINNVLEVDRKNKVALQSKKELINMGALSKSKIKLMPIVLSISILISIMGITLIMKNIKREKMDNNTSSKPVNMKENEIKENKIEKDKVEVNKAEVKKNLEKFPQEELNNYIKTKDYIKIYEILKKWDKIELDIDGESIKAKAKEMLFSEGRETFYRIGSNYYWKMDYNEAKSYLLMAYEYGKDSWYYSYCIYTLGACYEQIGNIEEAIKYYKYYDEGFEKGEYKEIVLYNLSLLYKNIDKEKSKYYGNKLVKDYPNSIYNNTHVQNIINNYY</sequence>
<keyword evidence="2" id="KW-0175">Coiled coil</keyword>
<reference evidence="5" key="1">
    <citation type="journal article" date="2019" name="Int. J. Syst. Evol. Microbiol.">
        <title>The Global Catalogue of Microorganisms (GCM) 10K type strain sequencing project: providing services to taxonomists for standard genome sequencing and annotation.</title>
        <authorList>
            <consortium name="The Broad Institute Genomics Platform"/>
            <consortium name="The Broad Institute Genome Sequencing Center for Infectious Disease"/>
            <person name="Wu L."/>
            <person name="Ma J."/>
        </authorList>
    </citation>
    <scope>NUCLEOTIDE SEQUENCE [LARGE SCALE GENOMIC DNA]</scope>
    <source>
        <strain evidence="5">JCM 1405</strain>
    </source>
</reference>
<dbReference type="Gene3D" id="1.25.40.10">
    <property type="entry name" value="Tetratricopeptide repeat domain"/>
    <property type="match status" value="3"/>
</dbReference>
<evidence type="ECO:0000313" key="4">
    <source>
        <dbReference type="EMBL" id="GAA0716284.1"/>
    </source>
</evidence>
<keyword evidence="3" id="KW-1133">Transmembrane helix</keyword>
<feature type="transmembrane region" description="Helical" evidence="3">
    <location>
        <begin position="176"/>
        <end position="196"/>
    </location>
</feature>
<dbReference type="Proteomes" id="UP001500339">
    <property type="component" value="Unassembled WGS sequence"/>
</dbReference>